<dbReference type="RefSeq" id="WP_154517800.1">
    <property type="nucleotide sequence ID" value="NZ_VUMT01000004.1"/>
</dbReference>
<name>A0A6L5XWX7_9FIRM</name>
<gene>
    <name evidence="1" type="ORF">FYJ58_04400</name>
</gene>
<protein>
    <submittedName>
        <fullName evidence="1">Uncharacterized protein</fullName>
    </submittedName>
</protein>
<organism evidence="1 2">
    <name type="scientific">Velocimicrobium porci</name>
    <dbReference type="NCBI Taxonomy" id="2606634"/>
    <lineage>
        <taxon>Bacteria</taxon>
        <taxon>Bacillati</taxon>
        <taxon>Bacillota</taxon>
        <taxon>Clostridia</taxon>
        <taxon>Lachnospirales</taxon>
        <taxon>Lachnospiraceae</taxon>
        <taxon>Velocimicrobium</taxon>
    </lineage>
</organism>
<sequence length="151" mass="17849">MDYFLVQQKEMRAIEIQETLQEENVTICKVKNIGPVEGLDYIQKRNLVSNRFKELLELYQPKEKYQPYVYISTENQQEKTFWHWNITEYQPKVVQYRIDGLVQSIEVDNGDIPRMFYICSPKGIRSIIVHLSIAESVLRRGYLGLEFVPVG</sequence>
<dbReference type="EMBL" id="VUMT01000004">
    <property type="protein sequence ID" value="MSS63119.1"/>
    <property type="molecule type" value="Genomic_DNA"/>
</dbReference>
<keyword evidence="2" id="KW-1185">Reference proteome</keyword>
<reference evidence="1 2" key="1">
    <citation type="submission" date="2019-08" db="EMBL/GenBank/DDBJ databases">
        <title>In-depth cultivation of the pig gut microbiome towards novel bacterial diversity and tailored functional studies.</title>
        <authorList>
            <person name="Wylensek D."/>
            <person name="Hitch T.C.A."/>
            <person name="Clavel T."/>
        </authorList>
    </citation>
    <scope>NUCLEOTIDE SEQUENCE [LARGE SCALE GENOMIC DNA]</scope>
    <source>
        <strain evidence="1 2">WCA-693-APC-MOT-I</strain>
    </source>
</reference>
<dbReference type="Proteomes" id="UP000482209">
    <property type="component" value="Unassembled WGS sequence"/>
</dbReference>
<proteinExistence type="predicted"/>
<dbReference type="AlphaFoldDB" id="A0A6L5XWX7"/>
<evidence type="ECO:0000313" key="1">
    <source>
        <dbReference type="EMBL" id="MSS63119.1"/>
    </source>
</evidence>
<accession>A0A6L5XWX7</accession>
<comment type="caution">
    <text evidence="1">The sequence shown here is derived from an EMBL/GenBank/DDBJ whole genome shotgun (WGS) entry which is preliminary data.</text>
</comment>
<evidence type="ECO:0000313" key="2">
    <source>
        <dbReference type="Proteomes" id="UP000482209"/>
    </source>
</evidence>